<keyword evidence="2" id="KW-0812">Transmembrane</keyword>
<dbReference type="InterPro" id="IPR036465">
    <property type="entry name" value="vWFA_dom_sf"/>
</dbReference>
<feature type="region of interest" description="Disordered" evidence="1">
    <location>
        <begin position="406"/>
        <end position="432"/>
    </location>
</feature>
<dbReference type="Proteomes" id="UP001589733">
    <property type="component" value="Unassembled WGS sequence"/>
</dbReference>
<reference evidence="5 6" key="1">
    <citation type="submission" date="2024-09" db="EMBL/GenBank/DDBJ databases">
        <authorList>
            <person name="Sun Q."/>
            <person name="Mori K."/>
        </authorList>
    </citation>
    <scope>NUCLEOTIDE SEQUENCE [LARGE SCALE GENOMIC DNA]</scope>
    <source>
        <strain evidence="5 6">JCM 13503</strain>
    </source>
</reference>
<keyword evidence="2" id="KW-0472">Membrane</keyword>
<dbReference type="Pfam" id="PF13519">
    <property type="entry name" value="VWA_2"/>
    <property type="match status" value="1"/>
</dbReference>
<protein>
    <submittedName>
        <fullName evidence="5">VWA domain-containing protein</fullName>
    </submittedName>
</protein>
<feature type="transmembrane region" description="Helical" evidence="2">
    <location>
        <begin position="437"/>
        <end position="455"/>
    </location>
</feature>
<accession>A0ABV6AZ67</accession>
<feature type="domain" description="VWFA" evidence="4">
    <location>
        <begin position="48"/>
        <end position="207"/>
    </location>
</feature>
<dbReference type="CDD" id="cd00198">
    <property type="entry name" value="vWFA"/>
    <property type="match status" value="1"/>
</dbReference>
<proteinExistence type="predicted"/>
<dbReference type="SUPFAM" id="SSF53300">
    <property type="entry name" value="vWA-like"/>
    <property type="match status" value="1"/>
</dbReference>
<dbReference type="Gene3D" id="3.40.50.410">
    <property type="entry name" value="von Willebrand factor, type A domain"/>
    <property type="match status" value="1"/>
</dbReference>
<dbReference type="SMART" id="SM00327">
    <property type="entry name" value="VWA"/>
    <property type="match status" value="1"/>
</dbReference>
<sequence>MRRVSLTLLCLIGSLSAPSWSAAQSATLTPPSAPAPACLLPAGPLPTQTRAVFLLDTSGSMRGIGDGQANIFERVKVSINAYVRAEQPDRVDLVTFDSGVRTQRGYDLPGAAGRFNGDLAALRADGRNTYLYRSLQAALTPLTGADRYLTRVFVMTDGIDNDTSQTATAQNALAAFTGRGPLDTLHYVALGATVPADAARALAASGYADTQTVPVGEVPDLTRVATGDGLRTVTDAGQVAAPYPDGTPLALDAGKSGVQLAQVNAQGGVVRLRVPPRLPHGTAVLLCAPSSRAEAPARRVLLRLNIGTDPALTWLNPAADLTLKAGETVNLRYRAAAGLNLDGATVDGLGATGLEGVLERQPGSREFTVRLTNGGLQPGRTLAPALALAGGRRLALPTVTGGEGGRALAAASVSTDPSPAPPVPSAEPEPSGGPARFAAWLLGGAALLGLLFFLWRRSQSRRVVPAVPVSAPPPAVEGIEYREDRTLALVTATGDVSSVKMPLGGAFDLGQLASVPHLSGFRAEQHRDGLSIVTVPADLEVSQGARLLQSGDVVRPGTLLGVAVARLSRAPHPPLGSLVGLGLPLRLLADGVTLHVTGPYGDHAFTLGAGITDLGAAFQAPALAGVRVSSSGPRVLLADVPSHLILSRFGEPAPLRPGTYLPPASELTFLND</sequence>
<dbReference type="InterPro" id="IPR002035">
    <property type="entry name" value="VWF_A"/>
</dbReference>
<evidence type="ECO:0000256" key="3">
    <source>
        <dbReference type="SAM" id="SignalP"/>
    </source>
</evidence>
<feature type="signal peptide" evidence="3">
    <location>
        <begin position="1"/>
        <end position="22"/>
    </location>
</feature>
<organism evidence="5 6">
    <name type="scientific">Deinococcus oregonensis</name>
    <dbReference type="NCBI Taxonomy" id="1805970"/>
    <lineage>
        <taxon>Bacteria</taxon>
        <taxon>Thermotogati</taxon>
        <taxon>Deinococcota</taxon>
        <taxon>Deinococci</taxon>
        <taxon>Deinococcales</taxon>
        <taxon>Deinococcaceae</taxon>
        <taxon>Deinococcus</taxon>
    </lineage>
</organism>
<evidence type="ECO:0000256" key="1">
    <source>
        <dbReference type="SAM" id="MobiDB-lite"/>
    </source>
</evidence>
<comment type="caution">
    <text evidence="5">The sequence shown here is derived from an EMBL/GenBank/DDBJ whole genome shotgun (WGS) entry which is preliminary data.</text>
</comment>
<evidence type="ECO:0000313" key="6">
    <source>
        <dbReference type="Proteomes" id="UP001589733"/>
    </source>
</evidence>
<evidence type="ECO:0000256" key="2">
    <source>
        <dbReference type="SAM" id="Phobius"/>
    </source>
</evidence>
<keyword evidence="6" id="KW-1185">Reference proteome</keyword>
<dbReference type="RefSeq" id="WP_380010343.1">
    <property type="nucleotide sequence ID" value="NZ_JBHLYR010000038.1"/>
</dbReference>
<evidence type="ECO:0000259" key="4">
    <source>
        <dbReference type="SMART" id="SM00327"/>
    </source>
</evidence>
<dbReference type="EMBL" id="JBHLYR010000038">
    <property type="protein sequence ID" value="MFB9992789.1"/>
    <property type="molecule type" value="Genomic_DNA"/>
</dbReference>
<feature type="compositionally biased region" description="Pro residues" evidence="1">
    <location>
        <begin position="418"/>
        <end position="427"/>
    </location>
</feature>
<evidence type="ECO:0000313" key="5">
    <source>
        <dbReference type="EMBL" id="MFB9992789.1"/>
    </source>
</evidence>
<keyword evidence="2" id="KW-1133">Transmembrane helix</keyword>
<feature type="chain" id="PRO_5047302311" evidence="3">
    <location>
        <begin position="23"/>
        <end position="672"/>
    </location>
</feature>
<name>A0ABV6AZ67_9DEIO</name>
<keyword evidence="3" id="KW-0732">Signal</keyword>
<gene>
    <name evidence="5" type="ORF">ACFFLM_12505</name>
</gene>